<dbReference type="NCBIfam" id="TIGR03160">
    <property type="entry name" value="cobT_DBIPRT"/>
    <property type="match status" value="1"/>
</dbReference>
<dbReference type="InterPro" id="IPR023195">
    <property type="entry name" value="Nict_dMeBzImd_PRibTrfase_N"/>
</dbReference>
<evidence type="ECO:0000256" key="5">
    <source>
        <dbReference type="ARBA" id="ARBA00015486"/>
    </source>
</evidence>
<dbReference type="Gene3D" id="1.10.1610.10">
    <property type="match status" value="1"/>
</dbReference>
<evidence type="ECO:0000256" key="1">
    <source>
        <dbReference type="ARBA" id="ARBA00002197"/>
    </source>
</evidence>
<dbReference type="Proteomes" id="UP000288623">
    <property type="component" value="Unassembled WGS sequence"/>
</dbReference>
<organism evidence="12 13">
    <name type="scientific">Candidatus Kurthia intestinigallinarum</name>
    <dbReference type="NCBI Taxonomy" id="1562256"/>
    <lineage>
        <taxon>Bacteria</taxon>
        <taxon>Bacillati</taxon>
        <taxon>Bacillota</taxon>
        <taxon>Bacilli</taxon>
        <taxon>Bacillales</taxon>
        <taxon>Caryophanaceae</taxon>
        <taxon>Kurthia</taxon>
    </lineage>
</organism>
<dbReference type="PANTHER" id="PTHR43463:SF1">
    <property type="entry name" value="NICOTINATE-NUCLEOTIDE--DIMETHYLBENZIMIDAZOLE PHOSPHORIBOSYLTRANSFERASE"/>
    <property type="match status" value="1"/>
</dbReference>
<comment type="function">
    <text evidence="1 11">Catalyzes the synthesis of alpha-ribazole-5'-phosphate from nicotinate mononucleotide (NAMN) and 5,6-dimethylbenzimidazole (DMB).</text>
</comment>
<dbReference type="InterPro" id="IPR017846">
    <property type="entry name" value="Nict_dMeBzImd_PRibTrfase_bact"/>
</dbReference>
<evidence type="ECO:0000256" key="10">
    <source>
        <dbReference type="ARBA" id="ARBA00047340"/>
    </source>
</evidence>
<comment type="catalytic activity">
    <reaction evidence="10 11">
        <text>5,6-dimethylbenzimidazole + nicotinate beta-D-ribonucleotide = alpha-ribazole 5'-phosphate + nicotinate + H(+)</text>
        <dbReference type="Rhea" id="RHEA:11196"/>
        <dbReference type="ChEBI" id="CHEBI:15378"/>
        <dbReference type="ChEBI" id="CHEBI:15890"/>
        <dbReference type="ChEBI" id="CHEBI:32544"/>
        <dbReference type="ChEBI" id="CHEBI:57502"/>
        <dbReference type="ChEBI" id="CHEBI:57918"/>
        <dbReference type="EC" id="2.4.2.21"/>
    </reaction>
</comment>
<dbReference type="SUPFAM" id="SSF52733">
    <property type="entry name" value="Nicotinate mononucleotide:5,6-dimethylbenzimidazole phosphoribosyltransferase (CobT)"/>
    <property type="match status" value="1"/>
</dbReference>
<evidence type="ECO:0000256" key="11">
    <source>
        <dbReference type="HAMAP-Rule" id="MF_00230"/>
    </source>
</evidence>
<accession>A0A433RQV3</accession>
<dbReference type="PANTHER" id="PTHR43463">
    <property type="entry name" value="NICOTINATE-NUCLEOTIDE--DIMETHYLBENZIMIDAZOLE PHOSPHORIBOSYLTRANSFERASE"/>
    <property type="match status" value="1"/>
</dbReference>
<comment type="similarity">
    <text evidence="3 11">Belongs to the CobT family.</text>
</comment>
<feature type="active site" description="Proton acceptor" evidence="11">
    <location>
        <position position="318"/>
    </location>
</feature>
<evidence type="ECO:0000256" key="4">
    <source>
        <dbReference type="ARBA" id="ARBA00011991"/>
    </source>
</evidence>
<sequence length="353" mass="36611">MSLLQQTIEQITATTKANYDKAENYIDSLAKPPKSLGKLERIAAKLAAIHDGEFPKIHKKEVIVCAGDHGVCDEGVTTNPQSVTVFQTLGFPKGTTGVCALAKSVGAEVVAVDVGVLEDLPADSGVILKKVKYGTDNMAKGPAMSRDEAIRSIEVGIEVATQQIKNGVNLLATGEMGIGNTTPSAAILSVLEDCDPLEVTGFGAGVGEGGIAYKAEVIRKAIALNQPNRDDIIDVLAKVGGLEIGAMAGVTLAAAANRVPLVVDGYISTVAALIAAELNPHVQDYVLASHASEEPGAKIAAARLDIEPMLHMNMRLGEGSGAVLAFPIIEAALSMATTMVTLEQAASIIQPKV</sequence>
<evidence type="ECO:0000256" key="9">
    <source>
        <dbReference type="ARBA" id="ARBA00030686"/>
    </source>
</evidence>
<dbReference type="InterPro" id="IPR036087">
    <property type="entry name" value="Nict_dMeBzImd_PRibTrfase_sf"/>
</dbReference>
<dbReference type="GO" id="GO:0008939">
    <property type="term" value="F:nicotinate-nucleotide-dimethylbenzimidazole phosphoribosyltransferase activity"/>
    <property type="evidence" value="ECO:0007669"/>
    <property type="project" value="UniProtKB-UniRule"/>
</dbReference>
<comment type="caution">
    <text evidence="12">The sequence shown here is derived from an EMBL/GenBank/DDBJ whole genome shotgun (WGS) entry which is preliminary data.</text>
</comment>
<dbReference type="RefSeq" id="WP_126991653.1">
    <property type="nucleotide sequence ID" value="NZ_JTFC01000041.1"/>
</dbReference>
<dbReference type="UniPathway" id="UPA00061">
    <property type="reaction ID" value="UER00516"/>
</dbReference>
<evidence type="ECO:0000256" key="7">
    <source>
        <dbReference type="ARBA" id="ARBA00022676"/>
    </source>
</evidence>
<dbReference type="FunFam" id="3.40.50.10210:FF:000001">
    <property type="entry name" value="Nicotinate-nucleotide--dimethylbenzimidazole phosphoribosyltransferase"/>
    <property type="match status" value="1"/>
</dbReference>
<protein>
    <recommendedName>
        <fullName evidence="5 11">Nicotinate-nucleotide--dimethylbenzimidazole phosphoribosyltransferase</fullName>
        <shortName evidence="11">NN:DBI PRT</shortName>
        <ecNumber evidence="4 11">2.4.2.21</ecNumber>
    </recommendedName>
    <alternativeName>
        <fullName evidence="9 11">N(1)-alpha-phosphoribosyltransferase</fullName>
    </alternativeName>
</protein>
<dbReference type="EMBL" id="JTFC01000041">
    <property type="protein sequence ID" value="RUS53103.1"/>
    <property type="molecule type" value="Genomic_DNA"/>
</dbReference>
<dbReference type="Gene3D" id="3.40.50.10210">
    <property type="match status" value="1"/>
</dbReference>
<evidence type="ECO:0000256" key="6">
    <source>
        <dbReference type="ARBA" id="ARBA00022573"/>
    </source>
</evidence>
<proteinExistence type="inferred from homology"/>
<evidence type="ECO:0000313" key="12">
    <source>
        <dbReference type="EMBL" id="RUS53103.1"/>
    </source>
</evidence>
<dbReference type="NCBIfam" id="NF000996">
    <property type="entry name" value="PRK00105.1"/>
    <property type="match status" value="1"/>
</dbReference>
<gene>
    <name evidence="11 12" type="primary">cobT</name>
    <name evidence="12" type="ORF">QI30_16285</name>
</gene>
<dbReference type="HAMAP" id="MF_00230">
    <property type="entry name" value="CobT"/>
    <property type="match status" value="1"/>
</dbReference>
<dbReference type="OrthoDB" id="9781491at2"/>
<dbReference type="GO" id="GO:0009236">
    <property type="term" value="P:cobalamin biosynthetic process"/>
    <property type="evidence" value="ECO:0007669"/>
    <property type="project" value="UniProtKB-UniRule"/>
</dbReference>
<keyword evidence="13" id="KW-1185">Reference proteome</keyword>
<evidence type="ECO:0000256" key="3">
    <source>
        <dbReference type="ARBA" id="ARBA00007110"/>
    </source>
</evidence>
<dbReference type="InterPro" id="IPR003200">
    <property type="entry name" value="Nict_dMeBzImd_PRibTrfase"/>
</dbReference>
<evidence type="ECO:0000313" key="13">
    <source>
        <dbReference type="Proteomes" id="UP000288623"/>
    </source>
</evidence>
<keyword evidence="8 11" id="KW-0808">Transferase</keyword>
<comment type="pathway">
    <text evidence="2 11">Nucleoside biosynthesis; alpha-ribazole biosynthesis; alpha-ribazole from 5,6-dimethylbenzimidazole: step 1/2.</text>
</comment>
<dbReference type="Pfam" id="PF02277">
    <property type="entry name" value="DBI_PRT"/>
    <property type="match status" value="1"/>
</dbReference>
<evidence type="ECO:0000256" key="8">
    <source>
        <dbReference type="ARBA" id="ARBA00022679"/>
    </source>
</evidence>
<dbReference type="CDD" id="cd02439">
    <property type="entry name" value="DMB-PRT_CobT"/>
    <property type="match status" value="1"/>
</dbReference>
<keyword evidence="6 11" id="KW-0169">Cobalamin biosynthesis</keyword>
<dbReference type="EC" id="2.4.2.21" evidence="4 11"/>
<dbReference type="AlphaFoldDB" id="A0A433RQV3"/>
<name>A0A433RQV3_9BACL</name>
<evidence type="ECO:0000256" key="2">
    <source>
        <dbReference type="ARBA" id="ARBA00005049"/>
    </source>
</evidence>
<keyword evidence="7 11" id="KW-0328">Glycosyltransferase</keyword>
<reference evidence="12 13" key="1">
    <citation type="submission" date="2014-11" db="EMBL/GenBank/DDBJ databases">
        <title>Genome sequence and analysis of novel Kurthia sp.</title>
        <authorList>
            <person name="Lawson J.N."/>
            <person name="Gonzalez J.E."/>
            <person name="Rinauldi L."/>
            <person name="Xuan Z."/>
            <person name="Firman A."/>
            <person name="Shaddox L."/>
            <person name="Trudeau A."/>
            <person name="Shah S."/>
            <person name="Reiman D."/>
        </authorList>
    </citation>
    <scope>NUCLEOTIDE SEQUENCE [LARGE SCALE GENOMIC DNA]</scope>
    <source>
        <strain evidence="12 13">3B1D</strain>
    </source>
</reference>